<organism evidence="4 5">
    <name type="scientific">Geodermatophilus amargosae</name>
    <dbReference type="NCBI Taxonomy" id="1296565"/>
    <lineage>
        <taxon>Bacteria</taxon>
        <taxon>Bacillati</taxon>
        <taxon>Actinomycetota</taxon>
        <taxon>Actinomycetes</taxon>
        <taxon>Geodermatophilales</taxon>
        <taxon>Geodermatophilaceae</taxon>
        <taxon>Geodermatophilus</taxon>
    </lineage>
</organism>
<dbReference type="Proteomes" id="UP000199546">
    <property type="component" value="Unassembled WGS sequence"/>
</dbReference>
<feature type="domain" description="SCP" evidence="3">
    <location>
        <begin position="257"/>
        <end position="371"/>
    </location>
</feature>
<gene>
    <name evidence="4" type="ORF">SAMN05660657_00804</name>
</gene>
<evidence type="ECO:0000313" key="4">
    <source>
        <dbReference type="EMBL" id="SFT44136.1"/>
    </source>
</evidence>
<feature type="compositionally biased region" description="Low complexity" evidence="1">
    <location>
        <begin position="91"/>
        <end position="105"/>
    </location>
</feature>
<evidence type="ECO:0000256" key="2">
    <source>
        <dbReference type="SAM" id="Phobius"/>
    </source>
</evidence>
<dbReference type="EMBL" id="FPBA01000002">
    <property type="protein sequence ID" value="SFT44136.1"/>
    <property type="molecule type" value="Genomic_DNA"/>
</dbReference>
<protein>
    <submittedName>
        <fullName evidence="4">Uncharacterized conserved protein YkwD, contains CAP (CSP/antigen 5/PR1) domain</fullName>
    </submittedName>
</protein>
<keyword evidence="2" id="KW-0472">Membrane</keyword>
<evidence type="ECO:0000259" key="3">
    <source>
        <dbReference type="Pfam" id="PF00188"/>
    </source>
</evidence>
<keyword evidence="2" id="KW-0812">Transmembrane</keyword>
<proteinExistence type="predicted"/>
<feature type="compositionally biased region" description="Low complexity" evidence="1">
    <location>
        <begin position="62"/>
        <end position="71"/>
    </location>
</feature>
<dbReference type="PANTHER" id="PTHR31157">
    <property type="entry name" value="SCP DOMAIN-CONTAINING PROTEIN"/>
    <property type="match status" value="1"/>
</dbReference>
<name>A0A1I6Y146_9ACTN</name>
<reference evidence="5" key="1">
    <citation type="submission" date="2016-10" db="EMBL/GenBank/DDBJ databases">
        <authorList>
            <person name="Varghese N."/>
            <person name="Submissions S."/>
        </authorList>
    </citation>
    <scope>NUCLEOTIDE SEQUENCE [LARGE SCALE GENOMIC DNA]</scope>
    <source>
        <strain evidence="5">DSM 46136</strain>
    </source>
</reference>
<feature type="compositionally biased region" description="Low complexity" evidence="1">
    <location>
        <begin position="115"/>
        <end position="237"/>
    </location>
</feature>
<dbReference type="InterPro" id="IPR035940">
    <property type="entry name" value="CAP_sf"/>
</dbReference>
<feature type="transmembrane region" description="Helical" evidence="2">
    <location>
        <begin position="33"/>
        <end position="54"/>
    </location>
</feature>
<dbReference type="SUPFAM" id="SSF55797">
    <property type="entry name" value="PR-1-like"/>
    <property type="match status" value="1"/>
</dbReference>
<accession>A0A1I6Y146</accession>
<evidence type="ECO:0000313" key="5">
    <source>
        <dbReference type="Proteomes" id="UP000199546"/>
    </source>
</evidence>
<evidence type="ECO:0000256" key="1">
    <source>
        <dbReference type="SAM" id="MobiDB-lite"/>
    </source>
</evidence>
<feature type="region of interest" description="Disordered" evidence="1">
    <location>
        <begin position="62"/>
        <end position="237"/>
    </location>
</feature>
<sequence>MRHRRSSPPPSARLTGGIRLLSTPLRRGRVRRLLPVLLVVLAVGGIALLVPLMAAGRGSLATAESSATSTTDDVVEASPERTGVVTMGVDGAPVAPGTTPGGPSAPGSPAPGTTPPGTTGPSTTGPGSSAPGSSVPGTSAPGSTTGGSPTAGSSTAGSSTPGSPTAGSSTAGSSSSSGSSSSASSSSAGTSSAVTGSSAPAPAAAGSSTSSSAGSSSASASSAGSTTQTPTSSSQAAPAPVASAAAAPAPSVEGAVLALVNQERAAAGCAPVVADAGLAGVARAHSADMRDRNYFSHTTPEGLDPFARARAAGVGYARAENIARGQADPAAVMQSWMDSPGHRANILDCSLTKLGVGVAEGPRGPWWTQLFG</sequence>
<keyword evidence="5" id="KW-1185">Reference proteome</keyword>
<dbReference type="Pfam" id="PF00188">
    <property type="entry name" value="CAP"/>
    <property type="match status" value="1"/>
</dbReference>
<keyword evidence="2" id="KW-1133">Transmembrane helix</keyword>
<dbReference type="PANTHER" id="PTHR31157:SF1">
    <property type="entry name" value="SCP DOMAIN-CONTAINING PROTEIN"/>
    <property type="match status" value="1"/>
</dbReference>
<dbReference type="AlphaFoldDB" id="A0A1I6Y146"/>
<dbReference type="InterPro" id="IPR014044">
    <property type="entry name" value="CAP_dom"/>
</dbReference>
<dbReference type="Gene3D" id="3.40.33.10">
    <property type="entry name" value="CAP"/>
    <property type="match status" value="1"/>
</dbReference>
<dbReference type="CDD" id="cd05379">
    <property type="entry name" value="CAP_bacterial"/>
    <property type="match status" value="1"/>
</dbReference>
<dbReference type="STRING" id="1296565.SAMN05660657_00804"/>